<proteinExistence type="predicted"/>
<keyword evidence="3" id="KW-1185">Reference proteome</keyword>
<dbReference type="AlphaFoldDB" id="W7YR45"/>
<dbReference type="Pfam" id="PF01814">
    <property type="entry name" value="Hemerythrin"/>
    <property type="match status" value="1"/>
</dbReference>
<sequence length="138" mass="16449">MNTQRYRKQHEDILGAIDKIDRKLDVEMLMFNAREVRLLISGLFGKLKFHLSIEDKVIYPTLLRHEDSNIAHTAQRFFDEMGDIVDLLNSYDKRWSNEHKIKERPLEFMDETQAIFKKLVLRTNVENKELYALVDELP</sequence>
<comment type="caution">
    <text evidence="2">The sequence shown here is derived from an EMBL/GenBank/DDBJ whole genome shotgun (WGS) entry which is preliminary data.</text>
</comment>
<reference evidence="2 3" key="1">
    <citation type="journal article" date="2014" name="Genome Announc.">
        <title>Draft Genome Sequence of Cytophaga fermentans JCM 21142T, a Facultative Anaerobe Isolated from Marine Mud.</title>
        <authorList>
            <person name="Starns D."/>
            <person name="Oshima K."/>
            <person name="Suda W."/>
            <person name="Iino T."/>
            <person name="Yuki M."/>
            <person name="Inoue J."/>
            <person name="Kitamura K."/>
            <person name="Iida T."/>
            <person name="Darby A."/>
            <person name="Hattori M."/>
            <person name="Ohkuma M."/>
        </authorList>
    </citation>
    <scope>NUCLEOTIDE SEQUENCE [LARGE SCALE GENOMIC DNA]</scope>
    <source>
        <strain evidence="2 3">JCM 21142</strain>
    </source>
</reference>
<name>W7YR45_9BACT</name>
<feature type="domain" description="Hemerythrin-like" evidence="1">
    <location>
        <begin position="5"/>
        <end position="133"/>
    </location>
</feature>
<organism evidence="2 3">
    <name type="scientific">Saccharicrinis fermentans DSM 9555 = JCM 21142</name>
    <dbReference type="NCBI Taxonomy" id="869213"/>
    <lineage>
        <taxon>Bacteria</taxon>
        <taxon>Pseudomonadati</taxon>
        <taxon>Bacteroidota</taxon>
        <taxon>Bacteroidia</taxon>
        <taxon>Marinilabiliales</taxon>
        <taxon>Marinilabiliaceae</taxon>
        <taxon>Saccharicrinis</taxon>
    </lineage>
</organism>
<dbReference type="OrthoDB" id="360658at2"/>
<accession>W7YR45</accession>
<protein>
    <recommendedName>
        <fullName evidence="1">Hemerythrin-like domain-containing protein</fullName>
    </recommendedName>
</protein>
<gene>
    <name evidence="2" type="ORF">JCM21142_93631</name>
</gene>
<evidence type="ECO:0000313" key="2">
    <source>
        <dbReference type="EMBL" id="GAF04909.1"/>
    </source>
</evidence>
<dbReference type="EMBL" id="BAMD01000060">
    <property type="protein sequence ID" value="GAF04909.1"/>
    <property type="molecule type" value="Genomic_DNA"/>
</dbReference>
<evidence type="ECO:0000313" key="3">
    <source>
        <dbReference type="Proteomes" id="UP000019402"/>
    </source>
</evidence>
<dbReference type="InterPro" id="IPR012312">
    <property type="entry name" value="Hemerythrin-like"/>
</dbReference>
<dbReference type="eggNOG" id="COG2846">
    <property type="taxonomic scope" value="Bacteria"/>
</dbReference>
<evidence type="ECO:0000259" key="1">
    <source>
        <dbReference type="Pfam" id="PF01814"/>
    </source>
</evidence>
<dbReference type="STRING" id="869213.GCA_000517085_03039"/>
<dbReference type="Proteomes" id="UP000019402">
    <property type="component" value="Unassembled WGS sequence"/>
</dbReference>
<dbReference type="RefSeq" id="WP_027472521.1">
    <property type="nucleotide sequence ID" value="NZ_BAMD01000060.1"/>
</dbReference>